<proteinExistence type="predicted"/>
<dbReference type="EMBL" id="LAZR01015840">
    <property type="protein sequence ID" value="KKM07123.1"/>
    <property type="molecule type" value="Genomic_DNA"/>
</dbReference>
<evidence type="ECO:0000313" key="1">
    <source>
        <dbReference type="EMBL" id="KKM07123.1"/>
    </source>
</evidence>
<organism evidence="1">
    <name type="scientific">marine sediment metagenome</name>
    <dbReference type="NCBI Taxonomy" id="412755"/>
    <lineage>
        <taxon>unclassified sequences</taxon>
        <taxon>metagenomes</taxon>
        <taxon>ecological metagenomes</taxon>
    </lineage>
</organism>
<protein>
    <submittedName>
        <fullName evidence="1">Uncharacterized protein</fullName>
    </submittedName>
</protein>
<reference evidence="1" key="1">
    <citation type="journal article" date="2015" name="Nature">
        <title>Complex archaea that bridge the gap between prokaryotes and eukaryotes.</title>
        <authorList>
            <person name="Spang A."/>
            <person name="Saw J.H."/>
            <person name="Jorgensen S.L."/>
            <person name="Zaremba-Niedzwiedzka K."/>
            <person name="Martijn J."/>
            <person name="Lind A.E."/>
            <person name="van Eijk R."/>
            <person name="Schleper C."/>
            <person name="Guy L."/>
            <person name="Ettema T.J."/>
        </authorList>
    </citation>
    <scope>NUCLEOTIDE SEQUENCE</scope>
</reference>
<name>A0A0F9K7G3_9ZZZZ</name>
<gene>
    <name evidence="1" type="ORF">LCGC14_1737130</name>
</gene>
<accession>A0A0F9K7G3</accession>
<sequence>MFRVEIDGITRIPADHPDNGKILSVGADFEHLWIRIGWKNGGTIAGITITPSDLQTAMDELKAAIAKARE</sequence>
<dbReference type="AlphaFoldDB" id="A0A0F9K7G3"/>
<comment type="caution">
    <text evidence="1">The sequence shown here is derived from an EMBL/GenBank/DDBJ whole genome shotgun (WGS) entry which is preliminary data.</text>
</comment>